<dbReference type="SUPFAM" id="SSF52151">
    <property type="entry name" value="FabD/lysophospholipase-like"/>
    <property type="match status" value="1"/>
</dbReference>
<dbReference type="InterPro" id="IPR014031">
    <property type="entry name" value="Ketoacyl_synth_C"/>
</dbReference>
<dbReference type="InterPro" id="IPR016035">
    <property type="entry name" value="Acyl_Trfase/lysoPLipase"/>
</dbReference>
<dbReference type="SUPFAM" id="SSF53901">
    <property type="entry name" value="Thiolase-like"/>
    <property type="match status" value="2"/>
</dbReference>
<dbReference type="Pfam" id="PF00109">
    <property type="entry name" value="ketoacyl-synt"/>
    <property type="match status" value="1"/>
</dbReference>
<keyword evidence="3" id="KW-0808">Transferase</keyword>
<evidence type="ECO:0000256" key="3">
    <source>
        <dbReference type="ARBA" id="ARBA00022679"/>
    </source>
</evidence>
<evidence type="ECO:0000313" key="6">
    <source>
        <dbReference type="EMBL" id="KAK5987505.1"/>
    </source>
</evidence>
<keyword evidence="2" id="KW-0597">Phosphoprotein</keyword>
<dbReference type="SUPFAM" id="SSF55048">
    <property type="entry name" value="Probable ACP-binding domain of malonyl-CoA ACP transacylase"/>
    <property type="match status" value="1"/>
</dbReference>
<protein>
    <submittedName>
        <fullName evidence="6">Highly reducing polyketide synthase gloL</fullName>
    </submittedName>
</protein>
<sequence length="754" mass="81327">MASKGAPLPPVAIIGMALRLPGGVSTPEEFWNLMVERRDGRCRVPADRYNIDAFHDSKLEGQAVPTAYGYFLNDINLKAFDVSSFSLSRLDLLSLDPQLRLLYEVTWECIESAGQTQLRGTNTGMFVGTFGEDWHDLLRRDSQIPGVYHTTSASDFILSNRVSSMYDLRGPSMTIRTACSASMSALHLACQALHNGDCTAAIVAGTNLILSPNMTMEMGEHGVLSPTGSCKTFDANADGYARGEAVNAVLIKPLEDAVRDGDPIRAVIRSTAVNSDGNTTSQGVKPNVGHAEGASGITSIIKAVLALEHEVIPPNINFTTPNPKLPFEECKLTVPVEPKPWPKDRHARISVNCFGIGGTNAHTILDSAASFGVGRQDKKIIPGSNSSTLTNGHAPGKLNRVHTDGDSNGLVNDYVNGDVDGKVNGGVSAAAKCWPRLLALSANNEKSLHMRVDDIKKYIEPRWDSLDGVAYTLAFRRIHLRHRTFCIANSNDETLDFGSFQKTHANSPDVVFVFTGQGGQWAGMGRELIQTSKSFRSDIQRLDQVLQSLDEAPEWTIEGILCSEDASEQLERAEFAQPLCTAVQIALVNLLATCGVKPSAVVGHSSGEIAAAYAAGALTMCEAIICAYFRGFVMKDHSRNGAMAAVGLPLAAVSSYLVDGVCVACENSPTSVTLSGDANVLDQTLEAIQNNEMDVFTRKLRVNTAYHSHHMQAVGDQYEETLKPHLSQKETAVPFYSTVDGRPLSGEAQLGPKY</sequence>
<evidence type="ECO:0000313" key="7">
    <source>
        <dbReference type="Proteomes" id="UP001338125"/>
    </source>
</evidence>
<dbReference type="Pfam" id="PF22621">
    <property type="entry name" value="CurL-like_PKS_C"/>
    <property type="match status" value="1"/>
</dbReference>
<comment type="caution">
    <text evidence="6">The sequence shown here is derived from an EMBL/GenBank/DDBJ whole genome shotgun (WGS) entry which is preliminary data.</text>
</comment>
<keyword evidence="7" id="KW-1185">Reference proteome</keyword>
<dbReference type="SMART" id="SM00825">
    <property type="entry name" value="PKS_KS"/>
    <property type="match status" value="1"/>
</dbReference>
<dbReference type="InterPro" id="IPR020841">
    <property type="entry name" value="PKS_Beta-ketoAc_synthase_dom"/>
</dbReference>
<dbReference type="InterPro" id="IPR050091">
    <property type="entry name" value="PKS_NRPS_Biosynth_Enz"/>
</dbReference>
<dbReference type="Gene3D" id="3.30.70.3290">
    <property type="match status" value="1"/>
</dbReference>
<dbReference type="InterPro" id="IPR032821">
    <property type="entry name" value="PKS_assoc"/>
</dbReference>
<dbReference type="InterPro" id="IPR016036">
    <property type="entry name" value="Malonyl_transacylase_ACP-bd"/>
</dbReference>
<dbReference type="EMBL" id="JAVFKD010000016">
    <property type="protein sequence ID" value="KAK5987505.1"/>
    <property type="molecule type" value="Genomic_DNA"/>
</dbReference>
<dbReference type="InterPro" id="IPR014030">
    <property type="entry name" value="Ketoacyl_synth_N"/>
</dbReference>
<evidence type="ECO:0000256" key="4">
    <source>
        <dbReference type="ARBA" id="ARBA00023268"/>
    </source>
</evidence>
<dbReference type="InterPro" id="IPR001227">
    <property type="entry name" value="Ac_transferase_dom_sf"/>
</dbReference>
<feature type="domain" description="Ketosynthase family 3 (KS3)" evidence="5">
    <location>
        <begin position="8"/>
        <end position="604"/>
    </location>
</feature>
<dbReference type="PROSITE" id="PS52004">
    <property type="entry name" value="KS3_2"/>
    <property type="match status" value="1"/>
</dbReference>
<evidence type="ECO:0000256" key="2">
    <source>
        <dbReference type="ARBA" id="ARBA00022553"/>
    </source>
</evidence>
<evidence type="ECO:0000256" key="1">
    <source>
        <dbReference type="ARBA" id="ARBA00022450"/>
    </source>
</evidence>
<dbReference type="Gene3D" id="3.40.366.10">
    <property type="entry name" value="Malonyl-Coenzyme A Acyl Carrier Protein, domain 2"/>
    <property type="match status" value="1"/>
</dbReference>
<organism evidence="6 7">
    <name type="scientific">Cladobotryum mycophilum</name>
    <dbReference type="NCBI Taxonomy" id="491253"/>
    <lineage>
        <taxon>Eukaryota</taxon>
        <taxon>Fungi</taxon>
        <taxon>Dikarya</taxon>
        <taxon>Ascomycota</taxon>
        <taxon>Pezizomycotina</taxon>
        <taxon>Sordariomycetes</taxon>
        <taxon>Hypocreomycetidae</taxon>
        <taxon>Hypocreales</taxon>
        <taxon>Hypocreaceae</taxon>
        <taxon>Cladobotryum</taxon>
    </lineage>
</organism>
<evidence type="ECO:0000259" key="5">
    <source>
        <dbReference type="PROSITE" id="PS52004"/>
    </source>
</evidence>
<dbReference type="CDD" id="cd00833">
    <property type="entry name" value="PKS"/>
    <property type="match status" value="1"/>
</dbReference>
<dbReference type="SMART" id="SM00827">
    <property type="entry name" value="PKS_AT"/>
    <property type="match status" value="1"/>
</dbReference>
<dbReference type="PANTHER" id="PTHR43775">
    <property type="entry name" value="FATTY ACID SYNTHASE"/>
    <property type="match status" value="1"/>
</dbReference>
<name>A0ABR0S5U3_9HYPO</name>
<dbReference type="InterPro" id="IPR014043">
    <property type="entry name" value="Acyl_transferase_dom"/>
</dbReference>
<dbReference type="PANTHER" id="PTHR43775:SF49">
    <property type="entry name" value="SYNTHASE, PUTATIVE (JCVI)-RELATED"/>
    <property type="match status" value="1"/>
</dbReference>
<dbReference type="Proteomes" id="UP001338125">
    <property type="component" value="Unassembled WGS sequence"/>
</dbReference>
<dbReference type="Pfam" id="PF16197">
    <property type="entry name" value="KAsynt_C_assoc"/>
    <property type="match status" value="1"/>
</dbReference>
<dbReference type="InterPro" id="IPR016039">
    <property type="entry name" value="Thiolase-like"/>
</dbReference>
<accession>A0ABR0S5U3</accession>
<keyword evidence="4" id="KW-0511">Multifunctional enzyme</keyword>
<proteinExistence type="predicted"/>
<reference evidence="6 7" key="1">
    <citation type="submission" date="2024-01" db="EMBL/GenBank/DDBJ databases">
        <title>Complete genome of Cladobotryum mycophilum ATHUM6906.</title>
        <authorList>
            <person name="Christinaki A.C."/>
            <person name="Myridakis A.I."/>
            <person name="Kouvelis V.N."/>
        </authorList>
    </citation>
    <scope>NUCLEOTIDE SEQUENCE [LARGE SCALE GENOMIC DNA]</scope>
    <source>
        <strain evidence="6 7">ATHUM6906</strain>
    </source>
</reference>
<keyword evidence="1" id="KW-0596">Phosphopantetheine</keyword>
<dbReference type="Pfam" id="PF00698">
    <property type="entry name" value="Acyl_transf_1"/>
    <property type="match status" value="1"/>
</dbReference>
<dbReference type="Gene3D" id="3.40.47.10">
    <property type="match status" value="2"/>
</dbReference>
<gene>
    <name evidence="6" type="ORF">PT974_11636</name>
</gene>
<dbReference type="Pfam" id="PF02801">
    <property type="entry name" value="Ketoacyl-synt_C"/>
    <property type="match status" value="1"/>
</dbReference>